<organism evidence="1 2">
    <name type="scientific">Rossellomorea vietnamensis</name>
    <dbReference type="NCBI Taxonomy" id="218284"/>
    <lineage>
        <taxon>Bacteria</taxon>
        <taxon>Bacillati</taxon>
        <taxon>Bacillota</taxon>
        <taxon>Bacilli</taxon>
        <taxon>Bacillales</taxon>
        <taxon>Bacillaceae</taxon>
        <taxon>Rossellomorea</taxon>
    </lineage>
</organism>
<reference evidence="1" key="1">
    <citation type="submission" date="2022-09" db="EMBL/GenBank/DDBJ databases">
        <title>Complete genome sequence of Rossellomorea vietnamensis strain RL-WG62, a newly isolated PGPR with the potential for plant salinity stress alleviation.</title>
        <authorList>
            <person name="Ren L."/>
            <person name="Wang G."/>
            <person name="Hu H."/>
        </authorList>
    </citation>
    <scope>NUCLEOTIDE SEQUENCE</scope>
    <source>
        <strain evidence="1">RL-WG62</strain>
    </source>
</reference>
<accession>A0ACD4C3N1</accession>
<evidence type="ECO:0000313" key="2">
    <source>
        <dbReference type="Proteomes" id="UP001064027"/>
    </source>
</evidence>
<keyword evidence="2" id="KW-1185">Reference proteome</keyword>
<gene>
    <name evidence="1" type="ORF">N5C46_16255</name>
</gene>
<dbReference type="EMBL" id="CP104558">
    <property type="protein sequence ID" value="UXH43233.1"/>
    <property type="molecule type" value="Genomic_DNA"/>
</dbReference>
<protein>
    <submittedName>
        <fullName evidence="1">Uncharacterized protein</fullName>
    </submittedName>
</protein>
<name>A0ACD4C3N1_9BACI</name>
<dbReference type="Proteomes" id="UP001064027">
    <property type="component" value="Chromosome"/>
</dbReference>
<sequence>MESLTQSVATIFKKLMIHLDQDELREEVNTRLLQTMKQSPTEDEYRQNLMRAIVLHGESTKALHGILHPLLSNSKYPDLEGVSKLRNLAQGRIEKEMDTLLTLYKEQLEKEGIPNDAVTQLEIYFTTTMVELRLTYRFIDAFGTESNRALFVPLFSYPAEEVGETILKYSRTYSSLLFEKTLSQQN</sequence>
<proteinExistence type="predicted"/>
<evidence type="ECO:0000313" key="1">
    <source>
        <dbReference type="EMBL" id="UXH43233.1"/>
    </source>
</evidence>